<dbReference type="EMBL" id="JAUJLE010000129">
    <property type="protein sequence ID" value="KAK0978209.1"/>
    <property type="molecule type" value="Genomic_DNA"/>
</dbReference>
<proteinExistence type="predicted"/>
<dbReference type="Pfam" id="PF00501">
    <property type="entry name" value="AMP-binding"/>
    <property type="match status" value="1"/>
</dbReference>
<dbReference type="SUPFAM" id="SSF47336">
    <property type="entry name" value="ACP-like"/>
    <property type="match status" value="1"/>
</dbReference>
<evidence type="ECO:0000256" key="1">
    <source>
        <dbReference type="ARBA" id="ARBA00022450"/>
    </source>
</evidence>
<dbReference type="SUPFAM" id="SSF51735">
    <property type="entry name" value="NAD(P)-binding Rossmann-fold domains"/>
    <property type="match status" value="1"/>
</dbReference>
<protein>
    <recommendedName>
        <fullName evidence="4">Carrier domain-containing protein</fullName>
    </recommendedName>
</protein>
<sequence>MPSEAADVAEASIFSHDAYPSIERFQTLDGLLQSHAAELNQKPLICYPKTGVDDFEEHTAVALDRYTDAAVNFYMQQGLNHADTTLDKAPVVSLLAQSSFEVIVLTFALNRLGYAILFLSTRLTAPAYARLMEMVNSHMIVHSDAFTRTIVDIDHDRPGCSRIRLLQRNDWFDQPSCPPASAAHDRKWHVRQSGKIAWILHSSGSTGFPKPIYLTNMQCLANFRKSFGMRAFTASPLFHSGGLMELGRAFYTRSTMYLANHSLPVTSSNMLRAISAAKPKLVVAVPYVLKLLAEKEEGVQALAAADLVLFNGSGCPDDLGDRLVAAGVNLVANYGATETGQLMTSYRGIPPTDKEWSYLRLWPPVAEYTLMDEIAPGVFEAVGLDGLPSKGATNSTAPFNHKNPANSFRTADLFSRHPDSKTKGNFYKYLSRLDDRITLVMGEKVLPLPIEGRIRQEDIVREAVVFGFQQALPGVLIFRPTDKAVEMSDAEYLKAVWPAVEAANARAETFSQIMKDLVVIKGAEAEYARTDKGTFIRAQVYQQYDADIQAAYTRFETSGQNTANKLQLDVPDLEDWLLARFRDDLKIPLNGPSSDIFSAGVDSLQTTRIWRSIKQKLDLGPGKLAPNIVFECGTISKLARHLHALRTGETVNDDGDEVEVMQEIIDKYSAYTQHTPCATLRTPMKHTVLLTGATGNLGAFILADLVRRPDVHEICVLVRAQDAPTAIMRTLTSLNSRKILLSVEDKLKLRPVPCDLSQPDLGLGPYSLEHMLNSVTCVIHSAWAVNFNLGVRSFEDQHIRGTHNLINFCLRSRLPEPAKFFFCSSVSTASSTPKPATIPERTVSDLRHAMKTGYGRSKLVAEHITVAAAKKTGLHARVLRIGQLSGDTKAGIWNDTEAIPLMIRSALVVGALPALDERPSWLPVDVCAEVVVALALPKASSDAMNTAVHGAKKDGGPSGGVDPADEPEITNTTAIHKSTMDEVDTDLVYHILNPHTFSFRNDLLPTLQKLSAHQQIGYPSFDVISSAEWLQRLEASDPNPATNPSIKLLDFWKGKYGSPKAGTMPDDEASMDHLADEVADKLAVSTSTDESAGLTFETTRTVRDCPMLGEVRDPVSEGLMEKYVGAWMAKWRSDTMA</sequence>
<comment type="caution">
    <text evidence="5">The sequence shown here is derived from an EMBL/GenBank/DDBJ whole genome shotgun (WGS) entry which is preliminary data.</text>
</comment>
<feature type="region of interest" description="Disordered" evidence="3">
    <location>
        <begin position="947"/>
        <end position="968"/>
    </location>
</feature>
<dbReference type="InterPro" id="IPR036736">
    <property type="entry name" value="ACP-like_sf"/>
</dbReference>
<dbReference type="InterPro" id="IPR036291">
    <property type="entry name" value="NAD(P)-bd_dom_sf"/>
</dbReference>
<gene>
    <name evidence="5" type="ORF">LTR91_013014</name>
</gene>
<dbReference type="Gene3D" id="1.10.1200.10">
    <property type="entry name" value="ACP-like"/>
    <property type="match status" value="1"/>
</dbReference>
<keyword evidence="2" id="KW-0597">Phosphoprotein</keyword>
<evidence type="ECO:0000256" key="3">
    <source>
        <dbReference type="SAM" id="MobiDB-lite"/>
    </source>
</evidence>
<dbReference type="Pfam" id="PF23562">
    <property type="entry name" value="AMP-binding_C_3"/>
    <property type="match status" value="1"/>
</dbReference>
<dbReference type="InterPro" id="IPR009081">
    <property type="entry name" value="PP-bd_ACP"/>
</dbReference>
<dbReference type="Pfam" id="PF07993">
    <property type="entry name" value="NAD_binding_4"/>
    <property type="match status" value="1"/>
</dbReference>
<reference evidence="5" key="1">
    <citation type="submission" date="2023-06" db="EMBL/GenBank/DDBJ databases">
        <title>Black Yeasts Isolated from many extreme environments.</title>
        <authorList>
            <person name="Coleine C."/>
            <person name="Stajich J.E."/>
            <person name="Selbmann L."/>
        </authorList>
    </citation>
    <scope>NUCLEOTIDE SEQUENCE</scope>
    <source>
        <strain evidence="5">CCFEE 5200</strain>
    </source>
</reference>
<dbReference type="AlphaFoldDB" id="A0AAN6QPY4"/>
<keyword evidence="1" id="KW-0596">Phosphopantetheine</keyword>
<dbReference type="PROSITE" id="PS00455">
    <property type="entry name" value="AMP_BINDING"/>
    <property type="match status" value="1"/>
</dbReference>
<dbReference type="InterPro" id="IPR051414">
    <property type="entry name" value="Adenylate-forming_Reductase"/>
</dbReference>
<evidence type="ECO:0000256" key="2">
    <source>
        <dbReference type="ARBA" id="ARBA00022553"/>
    </source>
</evidence>
<dbReference type="Gene3D" id="3.40.50.720">
    <property type="entry name" value="NAD(P)-binding Rossmann-like Domain"/>
    <property type="match status" value="1"/>
</dbReference>
<dbReference type="Gene3D" id="3.40.50.12780">
    <property type="entry name" value="N-terminal domain of ligase-like"/>
    <property type="match status" value="1"/>
</dbReference>
<feature type="domain" description="Carrier" evidence="4">
    <location>
        <begin position="568"/>
        <end position="646"/>
    </location>
</feature>
<dbReference type="PANTHER" id="PTHR43439">
    <property type="entry name" value="PHENYLACETATE-COENZYME A LIGASE"/>
    <property type="match status" value="1"/>
</dbReference>
<dbReference type="InterPro" id="IPR013120">
    <property type="entry name" value="FAR_NAD-bd"/>
</dbReference>
<dbReference type="PANTHER" id="PTHR43439:SF2">
    <property type="entry name" value="ENZYME, PUTATIVE (JCVI)-RELATED"/>
    <property type="match status" value="1"/>
</dbReference>
<evidence type="ECO:0000313" key="6">
    <source>
        <dbReference type="Proteomes" id="UP001175353"/>
    </source>
</evidence>
<dbReference type="InterPro" id="IPR042099">
    <property type="entry name" value="ANL_N_sf"/>
</dbReference>
<evidence type="ECO:0000313" key="5">
    <source>
        <dbReference type="EMBL" id="KAK0978209.1"/>
    </source>
</evidence>
<keyword evidence="6" id="KW-1185">Reference proteome</keyword>
<accession>A0AAN6QPY4</accession>
<dbReference type="SUPFAM" id="SSF56801">
    <property type="entry name" value="Acetyl-CoA synthetase-like"/>
    <property type="match status" value="1"/>
</dbReference>
<dbReference type="Pfam" id="PF00550">
    <property type="entry name" value="PP-binding"/>
    <property type="match status" value="1"/>
</dbReference>
<dbReference type="PROSITE" id="PS50075">
    <property type="entry name" value="CARRIER"/>
    <property type="match status" value="1"/>
</dbReference>
<dbReference type="Proteomes" id="UP001175353">
    <property type="component" value="Unassembled WGS sequence"/>
</dbReference>
<dbReference type="InterPro" id="IPR000873">
    <property type="entry name" value="AMP-dep_synth/lig_dom"/>
</dbReference>
<dbReference type="InterPro" id="IPR020845">
    <property type="entry name" value="AMP-binding_CS"/>
</dbReference>
<evidence type="ECO:0000259" key="4">
    <source>
        <dbReference type="PROSITE" id="PS50075"/>
    </source>
</evidence>
<organism evidence="5 6">
    <name type="scientific">Friedmanniomyces endolithicus</name>
    <dbReference type="NCBI Taxonomy" id="329885"/>
    <lineage>
        <taxon>Eukaryota</taxon>
        <taxon>Fungi</taxon>
        <taxon>Dikarya</taxon>
        <taxon>Ascomycota</taxon>
        <taxon>Pezizomycotina</taxon>
        <taxon>Dothideomycetes</taxon>
        <taxon>Dothideomycetidae</taxon>
        <taxon>Mycosphaerellales</taxon>
        <taxon>Teratosphaeriaceae</taxon>
        <taxon>Friedmanniomyces</taxon>
    </lineage>
</organism>
<name>A0AAN6QPY4_9PEZI</name>